<feature type="transmembrane region" description="Helical" evidence="1">
    <location>
        <begin position="101"/>
        <end position="126"/>
    </location>
</feature>
<dbReference type="AlphaFoldDB" id="A0A498KZG5"/>
<keyword evidence="1" id="KW-0812">Transmembrane</keyword>
<organism evidence="2 3">
    <name type="scientific">Halorientalis pallida</name>
    <dbReference type="NCBI Taxonomy" id="2479928"/>
    <lineage>
        <taxon>Archaea</taxon>
        <taxon>Methanobacteriati</taxon>
        <taxon>Methanobacteriota</taxon>
        <taxon>Stenosarchaea group</taxon>
        <taxon>Halobacteria</taxon>
        <taxon>Halobacteriales</taxon>
        <taxon>Haloarculaceae</taxon>
        <taxon>Halorientalis</taxon>
    </lineage>
</organism>
<protein>
    <submittedName>
        <fullName evidence="2">Uncharacterized protein</fullName>
    </submittedName>
</protein>
<dbReference type="EMBL" id="RDFA01000001">
    <property type="protein sequence ID" value="RXK51197.1"/>
    <property type="molecule type" value="Genomic_DNA"/>
</dbReference>
<keyword evidence="1" id="KW-0472">Membrane</keyword>
<comment type="caution">
    <text evidence="2">The sequence shown here is derived from an EMBL/GenBank/DDBJ whole genome shotgun (WGS) entry which is preliminary data.</text>
</comment>
<evidence type="ECO:0000256" key="1">
    <source>
        <dbReference type="SAM" id="Phobius"/>
    </source>
</evidence>
<keyword evidence="1" id="KW-1133">Transmembrane helix</keyword>
<dbReference type="RefSeq" id="WP_129067064.1">
    <property type="nucleotide sequence ID" value="NZ_RDFA01000001.1"/>
</dbReference>
<feature type="transmembrane region" description="Helical" evidence="1">
    <location>
        <begin position="20"/>
        <end position="37"/>
    </location>
</feature>
<dbReference type="OrthoDB" id="380219at2157"/>
<proteinExistence type="predicted"/>
<accession>A0A498KZG5</accession>
<name>A0A498KZG5_9EURY</name>
<sequence>MLDWKQCRRRLVRQRTLGTCYLYVLSILAVVTVFDGFPPGPLVASGEATTLLAAEIALLGPAICGYLDVGPAYPVYGSTVFLFALVVSRSVALPLSGLPDLAIVVALVSVSATAGSLLGTVGFVIGRVTDGFADDRAHLLGRSM</sequence>
<gene>
    <name evidence="2" type="ORF">EAF64_00705</name>
</gene>
<feature type="transmembrane region" description="Helical" evidence="1">
    <location>
        <begin position="74"/>
        <end position="95"/>
    </location>
</feature>
<dbReference type="Proteomes" id="UP000289691">
    <property type="component" value="Unassembled WGS sequence"/>
</dbReference>
<keyword evidence="3" id="KW-1185">Reference proteome</keyword>
<feature type="transmembrane region" description="Helical" evidence="1">
    <location>
        <begin position="49"/>
        <end position="67"/>
    </location>
</feature>
<evidence type="ECO:0000313" key="3">
    <source>
        <dbReference type="Proteomes" id="UP000289691"/>
    </source>
</evidence>
<reference evidence="2 3" key="1">
    <citation type="submission" date="2019-01" db="EMBL/GenBank/DDBJ databases">
        <title>Halorientalis sp. F13-25 a new haloarchaeum isolated from hypersaline water.</title>
        <authorList>
            <person name="Ana D.-V."/>
            <person name="Cristina S.-P."/>
            <person name="Antonio V."/>
        </authorList>
    </citation>
    <scope>NUCLEOTIDE SEQUENCE [LARGE SCALE GENOMIC DNA]</scope>
    <source>
        <strain evidence="2 3">F13-25</strain>
    </source>
</reference>
<evidence type="ECO:0000313" key="2">
    <source>
        <dbReference type="EMBL" id="RXK51197.1"/>
    </source>
</evidence>